<accession>A0A0R3M3L0</accession>
<proteinExistence type="predicted"/>
<sequence length="121" mass="13899">MTTLTETDRDALQRAFDEARRDPVERKRIDRWLGERDWASVAQSRAVICQEKNLHLAPWQLPPTSNTIANHLETVLLEPYGSSGRRESGEILRKMLQLGLSRFEPHPLQAIAEAEQRQAVK</sequence>
<keyword evidence="2" id="KW-1185">Reference proteome</keyword>
<name>A0A0R3M3L0_9BRAD</name>
<dbReference type="AlphaFoldDB" id="A0A0R3M3L0"/>
<comment type="caution">
    <text evidence="1">The sequence shown here is derived from an EMBL/GenBank/DDBJ whole genome shotgun (WGS) entry which is preliminary data.</text>
</comment>
<organism evidence="1 2">
    <name type="scientific">Bradyrhizobium valentinum</name>
    <dbReference type="NCBI Taxonomy" id="1518501"/>
    <lineage>
        <taxon>Bacteria</taxon>
        <taxon>Pseudomonadati</taxon>
        <taxon>Pseudomonadota</taxon>
        <taxon>Alphaproteobacteria</taxon>
        <taxon>Hyphomicrobiales</taxon>
        <taxon>Nitrobacteraceae</taxon>
        <taxon>Bradyrhizobium</taxon>
    </lineage>
</organism>
<dbReference type="RefSeq" id="WP_057848405.1">
    <property type="nucleotide sequence ID" value="NZ_LLXX01000006.1"/>
</dbReference>
<dbReference type="Proteomes" id="UP000051913">
    <property type="component" value="Unassembled WGS sequence"/>
</dbReference>
<evidence type="ECO:0000313" key="1">
    <source>
        <dbReference type="EMBL" id="KRR14539.1"/>
    </source>
</evidence>
<dbReference type="EMBL" id="LLXX01000006">
    <property type="protein sequence ID" value="KRR14539.1"/>
    <property type="molecule type" value="Genomic_DNA"/>
</dbReference>
<gene>
    <name evidence="1" type="ORF">CP49_25850</name>
</gene>
<reference evidence="1 2" key="1">
    <citation type="submission" date="2014-03" db="EMBL/GenBank/DDBJ databases">
        <title>Bradyrhizobium valentinum sp. nov., isolated from effective nodules of Lupinus mariae-josephae, a lupine endemic of basic-lime soils in Eastern Spain.</title>
        <authorList>
            <person name="Duran D."/>
            <person name="Rey L."/>
            <person name="Navarro A."/>
            <person name="Busquets A."/>
            <person name="Imperial J."/>
            <person name="Ruiz-Argueso T."/>
        </authorList>
    </citation>
    <scope>NUCLEOTIDE SEQUENCE [LARGE SCALE GENOMIC DNA]</scope>
    <source>
        <strain evidence="1 2">LmjM3</strain>
    </source>
</reference>
<protein>
    <submittedName>
        <fullName evidence="1">Uncharacterized protein</fullName>
    </submittedName>
</protein>
<evidence type="ECO:0000313" key="2">
    <source>
        <dbReference type="Proteomes" id="UP000051913"/>
    </source>
</evidence>